<evidence type="ECO:0000313" key="1">
    <source>
        <dbReference type="EMBL" id="SFF64346.1"/>
    </source>
</evidence>
<name>A0A1I2KHE9_9ACTN</name>
<dbReference type="Proteomes" id="UP000199323">
    <property type="component" value="Unassembled WGS sequence"/>
</dbReference>
<reference evidence="2" key="1">
    <citation type="submission" date="2016-10" db="EMBL/GenBank/DDBJ databases">
        <authorList>
            <person name="Varghese N."/>
            <person name="Submissions S."/>
        </authorList>
    </citation>
    <scope>NUCLEOTIDE SEQUENCE [LARGE SCALE GENOMIC DNA]</scope>
    <source>
        <strain evidence="2">CGMCC 4.3510</strain>
    </source>
</reference>
<organism evidence="1 2">
    <name type="scientific">Actinacidiphila alni</name>
    <dbReference type="NCBI Taxonomy" id="380248"/>
    <lineage>
        <taxon>Bacteria</taxon>
        <taxon>Bacillati</taxon>
        <taxon>Actinomycetota</taxon>
        <taxon>Actinomycetes</taxon>
        <taxon>Kitasatosporales</taxon>
        <taxon>Streptomycetaceae</taxon>
        <taxon>Actinacidiphila</taxon>
    </lineage>
</organism>
<dbReference type="EMBL" id="FONG01000022">
    <property type="protein sequence ID" value="SFF64346.1"/>
    <property type="molecule type" value="Genomic_DNA"/>
</dbReference>
<dbReference type="OrthoDB" id="154708at2"/>
<gene>
    <name evidence="1" type="ORF">SAMN05216251_122105</name>
</gene>
<dbReference type="RefSeq" id="WP_093716710.1">
    <property type="nucleotide sequence ID" value="NZ_FONG01000022.1"/>
</dbReference>
<dbReference type="InterPro" id="IPR051082">
    <property type="entry name" value="Pentapeptide-BTB/POZ_domain"/>
</dbReference>
<evidence type="ECO:0000313" key="2">
    <source>
        <dbReference type="Proteomes" id="UP000199323"/>
    </source>
</evidence>
<dbReference type="Pfam" id="PF00805">
    <property type="entry name" value="Pentapeptide"/>
    <property type="match status" value="1"/>
</dbReference>
<sequence length="264" mass="27418">MSSELVSDCGNCFGLCCVALAFTRSADFAADKAAGEPCGHLGGDDRCGIHDGLHGRGYRGCTVYDCLGAGQKLSQITFGGSDWRGAADGGRAMFALLPVVRQLHELLRYLGEVVALPAARPVHAAAAEAAERVSALSLGDADSLLALDVAAERAAVNGILLRGSALARAGLRGRDRRGADLVGSRLRGANLRGADLRGAYLIAADLRGADLRLADLIGADLRDADLRGADLEGALFLTPPQLTAARGDSTTRLPSSFARPSHWT</sequence>
<dbReference type="SUPFAM" id="SSF141571">
    <property type="entry name" value="Pentapeptide repeat-like"/>
    <property type="match status" value="1"/>
</dbReference>
<keyword evidence="2" id="KW-1185">Reference proteome</keyword>
<proteinExistence type="predicted"/>
<dbReference type="STRING" id="380248.SAMN05216251_122105"/>
<accession>A0A1I2KHE9</accession>
<protein>
    <submittedName>
        <fullName evidence="1">Uncharacterized protein YjbI, contains pentapeptide repeats</fullName>
    </submittedName>
</protein>
<dbReference type="PANTHER" id="PTHR14136">
    <property type="entry name" value="BTB_POZ DOMAIN-CONTAINING PROTEIN KCTD9"/>
    <property type="match status" value="1"/>
</dbReference>
<dbReference type="PANTHER" id="PTHR14136:SF17">
    <property type="entry name" value="BTB_POZ DOMAIN-CONTAINING PROTEIN KCTD9"/>
    <property type="match status" value="1"/>
</dbReference>
<dbReference type="InterPro" id="IPR001646">
    <property type="entry name" value="5peptide_repeat"/>
</dbReference>
<dbReference type="Gene3D" id="2.160.20.80">
    <property type="entry name" value="E3 ubiquitin-protein ligase SopA"/>
    <property type="match status" value="1"/>
</dbReference>
<dbReference type="AlphaFoldDB" id="A0A1I2KHE9"/>